<protein>
    <submittedName>
        <fullName evidence="1">CD1871A family CXXC motif-containing protein</fullName>
    </submittedName>
</protein>
<dbReference type="RefSeq" id="WP_244092886.1">
    <property type="nucleotide sequence ID" value="NZ_JAOQJL010000002.1"/>
</dbReference>
<dbReference type="EMBL" id="JAOQJL010000002">
    <property type="protein sequence ID" value="MCU6764083.1"/>
    <property type="molecule type" value="Genomic_DNA"/>
</dbReference>
<evidence type="ECO:0000313" key="1">
    <source>
        <dbReference type="EMBL" id="MCU6764083.1"/>
    </source>
</evidence>
<evidence type="ECO:0000313" key="2">
    <source>
        <dbReference type="Proteomes" id="UP001652409"/>
    </source>
</evidence>
<dbReference type="Proteomes" id="UP001652409">
    <property type="component" value="Unassembled WGS sequence"/>
</dbReference>
<proteinExistence type="predicted"/>
<dbReference type="NCBIfam" id="NF040920">
    <property type="entry name" value="CD1871A_fam"/>
    <property type="match status" value="1"/>
</dbReference>
<keyword evidence="2" id="KW-1185">Reference proteome</keyword>
<reference evidence="1 2" key="1">
    <citation type="journal article" date="2021" name="ISME Commun">
        <title>Automated analysis of genomic sequences facilitates high-throughput and comprehensive description of bacteria.</title>
        <authorList>
            <person name="Hitch T.C.A."/>
        </authorList>
    </citation>
    <scope>NUCLEOTIDE SEQUENCE [LARGE SCALE GENOMIC DNA]</scope>
    <source>
        <strain evidence="1 2">Sanger_23</strain>
    </source>
</reference>
<dbReference type="InterPro" id="IPR047708">
    <property type="entry name" value="CD1871A-like"/>
</dbReference>
<sequence>MSQLVLLITGIAMISYGAIRGEAATVLGKAIKLCLECVGIG</sequence>
<accession>A0ABT2TPC8</accession>
<organism evidence="1 2">
    <name type="scientific">Blautia ammoniilytica</name>
    <dbReference type="NCBI Taxonomy" id="2981782"/>
    <lineage>
        <taxon>Bacteria</taxon>
        <taxon>Bacillati</taxon>
        <taxon>Bacillota</taxon>
        <taxon>Clostridia</taxon>
        <taxon>Lachnospirales</taxon>
        <taxon>Lachnospiraceae</taxon>
        <taxon>Blautia</taxon>
    </lineage>
</organism>
<name>A0ABT2TPC8_9FIRM</name>
<comment type="caution">
    <text evidence="1">The sequence shown here is derived from an EMBL/GenBank/DDBJ whole genome shotgun (WGS) entry which is preliminary data.</text>
</comment>
<gene>
    <name evidence="1" type="ORF">OCV61_01505</name>
</gene>